<reference evidence="3 4" key="1">
    <citation type="submission" date="2024-08" db="EMBL/GenBank/DDBJ databases">
        <authorList>
            <person name="Lu H."/>
        </authorList>
    </citation>
    <scope>NUCLEOTIDE SEQUENCE [LARGE SCALE GENOMIC DNA]</scope>
    <source>
        <strain evidence="3 4">DXS20W</strain>
    </source>
</reference>
<evidence type="ECO:0000313" key="3">
    <source>
        <dbReference type="EMBL" id="MFG6462427.1"/>
    </source>
</evidence>
<organism evidence="3 4">
    <name type="scientific">Pelomonas lactea</name>
    <dbReference type="NCBI Taxonomy" id="3299030"/>
    <lineage>
        <taxon>Bacteria</taxon>
        <taxon>Pseudomonadati</taxon>
        <taxon>Pseudomonadota</taxon>
        <taxon>Betaproteobacteria</taxon>
        <taxon>Burkholderiales</taxon>
        <taxon>Sphaerotilaceae</taxon>
        <taxon>Roseateles</taxon>
    </lineage>
</organism>
<feature type="compositionally biased region" description="Basic and acidic residues" evidence="1">
    <location>
        <begin position="57"/>
        <end position="70"/>
    </location>
</feature>
<gene>
    <name evidence="3" type="ORF">ACG04Q_12675</name>
</gene>
<evidence type="ECO:0000256" key="2">
    <source>
        <dbReference type="SAM" id="Phobius"/>
    </source>
</evidence>
<feature type="region of interest" description="Disordered" evidence="1">
    <location>
        <begin position="53"/>
        <end position="78"/>
    </location>
</feature>
<keyword evidence="2" id="KW-0812">Transmembrane</keyword>
<name>A0ABW7GKE5_9BURK</name>
<sequence>MNPSHTHAQHAPQPQRYVGIGLVVALHIAAIYAFSAGLIHPPVRVKEPAVLLPPIPDKPREPETLRKPVTPDKPSFSPIQLADIPLQPWQVEQPSTVTTTTQRDDAPPHVTGGTAGPVAPPHNPPAEQPAIRTAGAVCAVMPKPEVPAVNWAGEAVFNVIATVRGGKVVGTEFRVTQGALDSKTRRSFQRSVEAALAGYQCQGDAMFQQDFAFRLD</sequence>
<evidence type="ECO:0000256" key="1">
    <source>
        <dbReference type="SAM" id="MobiDB-lite"/>
    </source>
</evidence>
<keyword evidence="4" id="KW-1185">Reference proteome</keyword>
<keyword evidence="2" id="KW-1133">Transmembrane helix</keyword>
<dbReference type="EMBL" id="JBIGHX010000003">
    <property type="protein sequence ID" value="MFG6462427.1"/>
    <property type="molecule type" value="Genomic_DNA"/>
</dbReference>
<feature type="compositionally biased region" description="Pro residues" evidence="1">
    <location>
        <begin position="118"/>
        <end position="127"/>
    </location>
</feature>
<evidence type="ECO:0008006" key="5">
    <source>
        <dbReference type="Google" id="ProtNLM"/>
    </source>
</evidence>
<keyword evidence="2" id="KW-0472">Membrane</keyword>
<feature type="transmembrane region" description="Helical" evidence="2">
    <location>
        <begin position="20"/>
        <end position="39"/>
    </location>
</feature>
<comment type="caution">
    <text evidence="3">The sequence shown here is derived from an EMBL/GenBank/DDBJ whole genome shotgun (WGS) entry which is preliminary data.</text>
</comment>
<dbReference type="Proteomes" id="UP001606302">
    <property type="component" value="Unassembled WGS sequence"/>
</dbReference>
<proteinExistence type="predicted"/>
<dbReference type="RefSeq" id="WP_394511285.1">
    <property type="nucleotide sequence ID" value="NZ_JBIGHX010000003.1"/>
</dbReference>
<protein>
    <recommendedName>
        <fullName evidence="5">TonB C-terminal domain-containing protein</fullName>
    </recommendedName>
</protein>
<accession>A0ABW7GKE5</accession>
<evidence type="ECO:0000313" key="4">
    <source>
        <dbReference type="Proteomes" id="UP001606302"/>
    </source>
</evidence>
<feature type="region of interest" description="Disordered" evidence="1">
    <location>
        <begin position="94"/>
        <end position="129"/>
    </location>
</feature>